<sequence>MTTHPPSILTIHALAAGRGSGTPDTLNASLHPGQHLVVSGPSGCGKTSLLQVLVGLRPAHRGTVTWQQQVVQESNLHWWRQQFCYLPQDPVMGAMSLIEALLLPWRLGACSHTLPVREQYQPLLHKLGLHHDDETAVTRLSGGEKQRLAIARAVLMNRPLWFMDEPTSALDPNNRDNVLALLAQESVTVVSVSHDPAWIACADQQYTMHGNDHKEP</sequence>
<dbReference type="Pfam" id="PF00005">
    <property type="entry name" value="ABC_tran"/>
    <property type="match status" value="1"/>
</dbReference>
<comment type="caution">
    <text evidence="4">The sequence shown here is derived from an EMBL/GenBank/DDBJ whole genome shotgun (WGS) entry which is preliminary data.</text>
</comment>
<organism evidence="4 5">
    <name type="scientific">Photobacterium ganghwense</name>
    <dbReference type="NCBI Taxonomy" id="320778"/>
    <lineage>
        <taxon>Bacteria</taxon>
        <taxon>Pseudomonadati</taxon>
        <taxon>Pseudomonadota</taxon>
        <taxon>Gammaproteobacteria</taxon>
        <taxon>Vibrionales</taxon>
        <taxon>Vibrionaceae</taxon>
        <taxon>Photobacterium</taxon>
    </lineage>
</organism>
<dbReference type="GO" id="GO:0022857">
    <property type="term" value="F:transmembrane transporter activity"/>
    <property type="evidence" value="ECO:0007669"/>
    <property type="project" value="TreeGrafter"/>
</dbReference>
<keyword evidence="1" id="KW-0547">Nucleotide-binding</keyword>
<dbReference type="STRING" id="320778.ABT57_23425"/>
<evidence type="ECO:0000256" key="2">
    <source>
        <dbReference type="ARBA" id="ARBA00022840"/>
    </source>
</evidence>
<dbReference type="RefSeq" id="WP_047887675.1">
    <property type="nucleotide sequence ID" value="NZ_LDOU01000034.1"/>
</dbReference>
<keyword evidence="2" id="KW-0067">ATP-binding</keyword>
<dbReference type="InterPro" id="IPR027417">
    <property type="entry name" value="P-loop_NTPase"/>
</dbReference>
<dbReference type="SMART" id="SM00382">
    <property type="entry name" value="AAA"/>
    <property type="match status" value="1"/>
</dbReference>
<proteinExistence type="predicted"/>
<dbReference type="PATRIC" id="fig|320778.3.peg.5006"/>
<reference evidence="4 5" key="1">
    <citation type="submission" date="2015-05" db="EMBL/GenBank/DDBJ databases">
        <title>Photobacterium galathea sp. nov.</title>
        <authorList>
            <person name="Machado H."/>
            <person name="Gram L."/>
        </authorList>
    </citation>
    <scope>NUCLEOTIDE SEQUENCE [LARGE SCALE GENOMIC DNA]</scope>
    <source>
        <strain evidence="4 5">DSM 22954</strain>
    </source>
</reference>
<dbReference type="EMBL" id="LDOU01000034">
    <property type="protein sequence ID" value="KLV04530.1"/>
    <property type="molecule type" value="Genomic_DNA"/>
</dbReference>
<dbReference type="CDD" id="cd03228">
    <property type="entry name" value="ABCC_MRP_Like"/>
    <property type="match status" value="1"/>
</dbReference>
<dbReference type="GO" id="GO:0005886">
    <property type="term" value="C:plasma membrane"/>
    <property type="evidence" value="ECO:0007669"/>
    <property type="project" value="TreeGrafter"/>
</dbReference>
<dbReference type="InterPro" id="IPR017871">
    <property type="entry name" value="ABC_transporter-like_CS"/>
</dbReference>
<protein>
    <recommendedName>
        <fullName evidence="3">ABC transporter domain-containing protein</fullName>
    </recommendedName>
</protein>
<dbReference type="AlphaFoldDB" id="A0A0J1GXX9"/>
<dbReference type="Proteomes" id="UP000035909">
    <property type="component" value="Unassembled WGS sequence"/>
</dbReference>
<dbReference type="OrthoDB" id="4408248at2"/>
<gene>
    <name evidence="4" type="ORF">ABT57_23425</name>
</gene>
<dbReference type="GO" id="GO:0005524">
    <property type="term" value="F:ATP binding"/>
    <property type="evidence" value="ECO:0007669"/>
    <property type="project" value="UniProtKB-KW"/>
</dbReference>
<feature type="domain" description="ABC transporter" evidence="3">
    <location>
        <begin position="8"/>
        <end position="216"/>
    </location>
</feature>
<dbReference type="Gene3D" id="3.40.50.300">
    <property type="entry name" value="P-loop containing nucleotide triphosphate hydrolases"/>
    <property type="match status" value="1"/>
</dbReference>
<evidence type="ECO:0000259" key="3">
    <source>
        <dbReference type="PROSITE" id="PS50893"/>
    </source>
</evidence>
<evidence type="ECO:0000313" key="5">
    <source>
        <dbReference type="Proteomes" id="UP000035909"/>
    </source>
</evidence>
<accession>A0A0J1GXX9</accession>
<evidence type="ECO:0000313" key="4">
    <source>
        <dbReference type="EMBL" id="KLV04530.1"/>
    </source>
</evidence>
<dbReference type="InterPro" id="IPR003593">
    <property type="entry name" value="AAA+_ATPase"/>
</dbReference>
<dbReference type="SUPFAM" id="SSF52540">
    <property type="entry name" value="P-loop containing nucleoside triphosphate hydrolases"/>
    <property type="match status" value="1"/>
</dbReference>
<name>A0A0J1GXX9_9GAMM</name>
<keyword evidence="5" id="KW-1185">Reference proteome</keyword>
<evidence type="ECO:0000256" key="1">
    <source>
        <dbReference type="ARBA" id="ARBA00022741"/>
    </source>
</evidence>
<dbReference type="InterPro" id="IPR015854">
    <property type="entry name" value="ABC_transpr_LolD-like"/>
</dbReference>
<dbReference type="PROSITE" id="PS50893">
    <property type="entry name" value="ABC_TRANSPORTER_2"/>
    <property type="match status" value="1"/>
</dbReference>
<dbReference type="InterPro" id="IPR003439">
    <property type="entry name" value="ABC_transporter-like_ATP-bd"/>
</dbReference>
<dbReference type="PROSITE" id="PS00211">
    <property type="entry name" value="ABC_TRANSPORTER_1"/>
    <property type="match status" value="1"/>
</dbReference>
<dbReference type="GO" id="GO:0016887">
    <property type="term" value="F:ATP hydrolysis activity"/>
    <property type="evidence" value="ECO:0007669"/>
    <property type="project" value="InterPro"/>
</dbReference>
<dbReference type="PANTHER" id="PTHR24220">
    <property type="entry name" value="IMPORT ATP-BINDING PROTEIN"/>
    <property type="match status" value="1"/>
</dbReference>